<comment type="cofactor">
    <cofactor evidence="3">
        <name>Fe(2+)</name>
        <dbReference type="ChEBI" id="CHEBI:29033"/>
    </cofactor>
</comment>
<gene>
    <name evidence="11" type="ORF">DJ568_12680</name>
</gene>
<dbReference type="RefSeq" id="WP_114005651.1">
    <property type="nucleotide sequence ID" value="NZ_QGDC01000006.1"/>
</dbReference>
<dbReference type="PANTHER" id="PTHR30387">
    <property type="entry name" value="MANNONATE DEHYDRATASE"/>
    <property type="match status" value="1"/>
</dbReference>
<dbReference type="InterPro" id="IPR036237">
    <property type="entry name" value="Xyl_isomerase-like_sf"/>
</dbReference>
<comment type="pathway">
    <text evidence="5">Carbohydrate metabolism; pentose and glucuronate interconversion.</text>
</comment>
<comment type="caution">
    <text evidence="11">The sequence shown here is derived from an EMBL/GenBank/DDBJ whole genome shotgun (WGS) entry which is preliminary data.</text>
</comment>
<name>A0A367GNQ2_9SPHI</name>
<dbReference type="EMBL" id="QGDC01000006">
    <property type="protein sequence ID" value="RCH54668.1"/>
    <property type="molecule type" value="Genomic_DNA"/>
</dbReference>
<organism evidence="11 12">
    <name type="scientific">Mucilaginibacter hurinus</name>
    <dbReference type="NCBI Taxonomy" id="2201324"/>
    <lineage>
        <taxon>Bacteria</taxon>
        <taxon>Pseudomonadati</taxon>
        <taxon>Bacteroidota</taxon>
        <taxon>Sphingobacteriia</taxon>
        <taxon>Sphingobacteriales</taxon>
        <taxon>Sphingobacteriaceae</taxon>
        <taxon>Mucilaginibacter</taxon>
    </lineage>
</organism>
<dbReference type="UniPathway" id="UPA00246"/>
<keyword evidence="9" id="KW-0464">Manganese</keyword>
<evidence type="ECO:0000256" key="6">
    <source>
        <dbReference type="ARBA" id="ARBA00007389"/>
    </source>
</evidence>
<evidence type="ECO:0000313" key="11">
    <source>
        <dbReference type="EMBL" id="RCH54668.1"/>
    </source>
</evidence>
<proteinExistence type="inferred from homology"/>
<evidence type="ECO:0000256" key="2">
    <source>
        <dbReference type="ARBA" id="ARBA00001936"/>
    </source>
</evidence>
<dbReference type="GO" id="GO:0042840">
    <property type="term" value="P:D-glucuronate catabolic process"/>
    <property type="evidence" value="ECO:0007669"/>
    <property type="project" value="TreeGrafter"/>
</dbReference>
<comment type="similarity">
    <text evidence="6">Belongs to the mannonate dehydratase family.</text>
</comment>
<keyword evidence="12" id="KW-1185">Reference proteome</keyword>
<dbReference type="AlphaFoldDB" id="A0A367GNQ2"/>
<keyword evidence="8" id="KW-0408">Iron</keyword>
<dbReference type="PANTHER" id="PTHR30387:SF2">
    <property type="entry name" value="MANNONATE DEHYDRATASE"/>
    <property type="match status" value="1"/>
</dbReference>
<evidence type="ECO:0000256" key="8">
    <source>
        <dbReference type="ARBA" id="ARBA00023004"/>
    </source>
</evidence>
<dbReference type="SUPFAM" id="SSF51658">
    <property type="entry name" value="Xylose isomerase-like"/>
    <property type="match status" value="1"/>
</dbReference>
<comment type="catalytic activity">
    <reaction evidence="1">
        <text>D-mannonate = 2-dehydro-3-deoxy-D-gluconate + H2O</text>
        <dbReference type="Rhea" id="RHEA:20097"/>
        <dbReference type="ChEBI" id="CHEBI:15377"/>
        <dbReference type="ChEBI" id="CHEBI:17767"/>
        <dbReference type="ChEBI" id="CHEBI:57990"/>
        <dbReference type="EC" id="4.2.1.8"/>
    </reaction>
</comment>
<dbReference type="Pfam" id="PF03786">
    <property type="entry name" value="UxuA"/>
    <property type="match status" value="2"/>
</dbReference>
<dbReference type="GO" id="GO:0008198">
    <property type="term" value="F:ferrous iron binding"/>
    <property type="evidence" value="ECO:0007669"/>
    <property type="project" value="TreeGrafter"/>
</dbReference>
<protein>
    <recommendedName>
        <fullName evidence="7">mannonate dehydratase</fullName>
        <ecNumber evidence="7">4.2.1.8</ecNumber>
    </recommendedName>
</protein>
<dbReference type="OrthoDB" id="9780250at2"/>
<sequence length="348" mass="40027">MQHPTIDFNELPMRIGFGSFSQPEDERLRFIKQVGVDDILMNFYRSSLIDTAHADQPLHGDGEWSYNELLLLRNRVEDYGLRLNAIENLPRDFYRDIMLGKPNRDRQIEKVQRTLENIARVGVPIFGYDWDPTDVLRSSVTYKLRGGAESMAINLKDYENAPLLLDRVYSENEMWEYYHYFLEHIIPVVESVGLKIALHPTDPPVPSLGGVPRLFRSREAFDKAFSLVPSDNHGCEFCLGNWAAMGEDVLDVIDHYGKQNKIFYVHFQTISNALPGHGQLHEVFVDMPGYYDPITVLQKFREVGFKGLIIPGHVPRIIGDGQWCERSRSMTAGYLKGILRTLERIKPL</sequence>
<dbReference type="InterPro" id="IPR004628">
    <property type="entry name" value="Man_deHydtase"/>
</dbReference>
<evidence type="ECO:0000313" key="12">
    <source>
        <dbReference type="Proteomes" id="UP000253209"/>
    </source>
</evidence>
<dbReference type="Proteomes" id="UP000253209">
    <property type="component" value="Unassembled WGS sequence"/>
</dbReference>
<comment type="cofactor">
    <cofactor evidence="2">
        <name>Mn(2+)</name>
        <dbReference type="ChEBI" id="CHEBI:29035"/>
    </cofactor>
</comment>
<keyword evidence="10" id="KW-0456">Lyase</keyword>
<evidence type="ECO:0000256" key="3">
    <source>
        <dbReference type="ARBA" id="ARBA00001954"/>
    </source>
</evidence>
<evidence type="ECO:0000256" key="5">
    <source>
        <dbReference type="ARBA" id="ARBA00004892"/>
    </source>
</evidence>
<dbReference type="EC" id="4.2.1.8" evidence="7"/>
<evidence type="ECO:0000256" key="4">
    <source>
        <dbReference type="ARBA" id="ARBA00002713"/>
    </source>
</evidence>
<dbReference type="GO" id="GO:0008927">
    <property type="term" value="F:mannonate dehydratase activity"/>
    <property type="evidence" value="ECO:0007669"/>
    <property type="project" value="UniProtKB-EC"/>
</dbReference>
<evidence type="ECO:0000256" key="1">
    <source>
        <dbReference type="ARBA" id="ARBA00001794"/>
    </source>
</evidence>
<accession>A0A367GNQ2</accession>
<reference evidence="11 12" key="1">
    <citation type="submission" date="2018-05" db="EMBL/GenBank/DDBJ databases">
        <title>Mucilaginibacter hurinus sp. nov., isolated from briquette warehouse soil.</title>
        <authorList>
            <person name="Choi L."/>
        </authorList>
    </citation>
    <scope>NUCLEOTIDE SEQUENCE [LARGE SCALE GENOMIC DNA]</scope>
    <source>
        <strain evidence="11 12">ZR32</strain>
    </source>
</reference>
<evidence type="ECO:0000256" key="10">
    <source>
        <dbReference type="ARBA" id="ARBA00023239"/>
    </source>
</evidence>
<dbReference type="GO" id="GO:0030145">
    <property type="term" value="F:manganese ion binding"/>
    <property type="evidence" value="ECO:0007669"/>
    <property type="project" value="TreeGrafter"/>
</dbReference>
<dbReference type="Gene3D" id="3.20.20.150">
    <property type="entry name" value="Divalent-metal-dependent TIM barrel enzymes"/>
    <property type="match status" value="1"/>
</dbReference>
<evidence type="ECO:0000256" key="7">
    <source>
        <dbReference type="ARBA" id="ARBA00012927"/>
    </source>
</evidence>
<evidence type="ECO:0000256" key="9">
    <source>
        <dbReference type="ARBA" id="ARBA00023211"/>
    </source>
</evidence>
<comment type="function">
    <text evidence="4">Catalyzes the dehydration of D-mannonate.</text>
</comment>